<comment type="caution">
    <text evidence="2">The sequence shown here is derived from an EMBL/GenBank/DDBJ whole genome shotgun (WGS) entry which is preliminary data.</text>
</comment>
<evidence type="ECO:0000313" key="3">
    <source>
        <dbReference type="Proteomes" id="UP000315226"/>
    </source>
</evidence>
<proteinExistence type="predicted"/>
<protein>
    <submittedName>
        <fullName evidence="2">Uncharacterized protein</fullName>
    </submittedName>
</protein>
<keyword evidence="3" id="KW-1185">Reference proteome</keyword>
<evidence type="ECO:0000313" key="2">
    <source>
        <dbReference type="EMBL" id="GEB57141.1"/>
    </source>
</evidence>
<organism evidence="2 3">
    <name type="scientific">Streptomyces gardneri</name>
    <dbReference type="NCBI Taxonomy" id="66892"/>
    <lineage>
        <taxon>Bacteria</taxon>
        <taxon>Bacillati</taxon>
        <taxon>Actinomycetota</taxon>
        <taxon>Actinomycetes</taxon>
        <taxon>Kitasatosporales</taxon>
        <taxon>Streptomycetaceae</taxon>
        <taxon>Streptomyces</taxon>
    </lineage>
</organism>
<accession>A0A4Y3RH59</accession>
<reference evidence="2 3" key="1">
    <citation type="submission" date="2019-06" db="EMBL/GenBank/DDBJ databases">
        <title>Whole genome shotgun sequence of Streptomyces gardneri NBRC 12865.</title>
        <authorList>
            <person name="Hosoyama A."/>
            <person name="Uohara A."/>
            <person name="Ohji S."/>
            <person name="Ichikawa N."/>
        </authorList>
    </citation>
    <scope>NUCLEOTIDE SEQUENCE [LARGE SCALE GENOMIC DNA]</scope>
    <source>
        <strain evidence="2 3">NBRC 12865</strain>
    </source>
</reference>
<dbReference type="EMBL" id="BJMN01000015">
    <property type="protein sequence ID" value="GEB57141.1"/>
    <property type="molecule type" value="Genomic_DNA"/>
</dbReference>
<dbReference type="Proteomes" id="UP000315226">
    <property type="component" value="Unassembled WGS sequence"/>
</dbReference>
<gene>
    <name evidence="2" type="ORF">SGA01_27460</name>
</gene>
<sequence length="133" mass="14823">MEDEPTATAVMSLRSGLRPASRHDQRGRGLQQKTRSLAELRSSMRQFICNPMWNLHMEWHMQKPRAQTLQGGLKVKHSDPHPKLPDSQPSSLGSGAKLLQLTQEDGTWRLPPDRLSGACGSVRNLRLCASSAE</sequence>
<name>A0A4Y3RH59_9ACTN</name>
<feature type="region of interest" description="Disordered" evidence="1">
    <location>
        <begin position="66"/>
        <end position="98"/>
    </location>
</feature>
<evidence type="ECO:0000256" key="1">
    <source>
        <dbReference type="SAM" id="MobiDB-lite"/>
    </source>
</evidence>
<dbReference type="AlphaFoldDB" id="A0A4Y3RH59"/>